<dbReference type="EMBL" id="SOEY01000008">
    <property type="protein sequence ID" value="TFB75169.1"/>
    <property type="molecule type" value="Genomic_DNA"/>
</dbReference>
<evidence type="ECO:0000313" key="2">
    <source>
        <dbReference type="Proteomes" id="UP000298173"/>
    </source>
</evidence>
<dbReference type="OrthoDB" id="530515at2"/>
<sequence>MASLSVHSDRLEIHLTRAERTLALRRESIVVQRDNIRSVIITEDPWIWLRGIRALGSIVPLVVAAGTWKFHGGKDFVSIKRHRPAVVIDLVDEEFARVILTSQHATDLIDSLKLPVEPTAAVPTPAEPTS</sequence>
<dbReference type="RefSeq" id="WP_134501869.1">
    <property type="nucleotide sequence ID" value="NZ_SOEY01000008.1"/>
</dbReference>
<dbReference type="AlphaFoldDB" id="A0A4R8V211"/>
<gene>
    <name evidence="1" type="ORF">E3O06_04830</name>
</gene>
<keyword evidence="2" id="KW-1185">Reference proteome</keyword>
<proteinExistence type="predicted"/>
<reference evidence="1 2" key="1">
    <citation type="submission" date="2019-03" db="EMBL/GenBank/DDBJ databases">
        <title>Genomics of glacier-inhabiting Cryobacterium strains.</title>
        <authorList>
            <person name="Liu Q."/>
            <person name="Xin Y.-H."/>
        </authorList>
    </citation>
    <scope>NUCLEOTIDE SEQUENCE [LARGE SCALE GENOMIC DNA]</scope>
    <source>
        <strain evidence="1 2">HLT2-23</strain>
    </source>
</reference>
<accession>A0A4R8V211</accession>
<name>A0A4R8V211_9MICO</name>
<evidence type="ECO:0000313" key="1">
    <source>
        <dbReference type="EMBL" id="TFB75169.1"/>
    </source>
</evidence>
<dbReference type="Proteomes" id="UP000298173">
    <property type="component" value="Unassembled WGS sequence"/>
</dbReference>
<organism evidence="1 2">
    <name type="scientific">Cryobacterium glaciale</name>
    <dbReference type="NCBI Taxonomy" id="1259145"/>
    <lineage>
        <taxon>Bacteria</taxon>
        <taxon>Bacillati</taxon>
        <taxon>Actinomycetota</taxon>
        <taxon>Actinomycetes</taxon>
        <taxon>Micrococcales</taxon>
        <taxon>Microbacteriaceae</taxon>
        <taxon>Cryobacterium</taxon>
    </lineage>
</organism>
<protein>
    <submittedName>
        <fullName evidence="1">Uncharacterized protein</fullName>
    </submittedName>
</protein>
<comment type="caution">
    <text evidence="1">The sequence shown here is derived from an EMBL/GenBank/DDBJ whole genome shotgun (WGS) entry which is preliminary data.</text>
</comment>